<gene>
    <name evidence="1" type="ORF">C2845_PM15G13760</name>
</gene>
<dbReference type="AlphaFoldDB" id="A0A3L6Q906"/>
<name>A0A3L6Q906_PANMI</name>
<keyword evidence="2" id="KW-1185">Reference proteome</keyword>
<protein>
    <submittedName>
        <fullName evidence="1">Uncharacterized protein</fullName>
    </submittedName>
</protein>
<evidence type="ECO:0000313" key="2">
    <source>
        <dbReference type="Proteomes" id="UP000275267"/>
    </source>
</evidence>
<proteinExistence type="predicted"/>
<evidence type="ECO:0000313" key="1">
    <source>
        <dbReference type="EMBL" id="RLM74318.1"/>
    </source>
</evidence>
<sequence>MKCDGGGASEIDVNRDGPVVRQAAFMGCSTTTHTSPASSGWRPQLKVMHLSPRCAIWLTCVNGQSPAEASMIECRVKLKVGGR</sequence>
<organism evidence="1 2">
    <name type="scientific">Panicum miliaceum</name>
    <name type="common">Proso millet</name>
    <name type="synonym">Broomcorn millet</name>
    <dbReference type="NCBI Taxonomy" id="4540"/>
    <lineage>
        <taxon>Eukaryota</taxon>
        <taxon>Viridiplantae</taxon>
        <taxon>Streptophyta</taxon>
        <taxon>Embryophyta</taxon>
        <taxon>Tracheophyta</taxon>
        <taxon>Spermatophyta</taxon>
        <taxon>Magnoliopsida</taxon>
        <taxon>Liliopsida</taxon>
        <taxon>Poales</taxon>
        <taxon>Poaceae</taxon>
        <taxon>PACMAD clade</taxon>
        <taxon>Panicoideae</taxon>
        <taxon>Panicodae</taxon>
        <taxon>Paniceae</taxon>
        <taxon>Panicinae</taxon>
        <taxon>Panicum</taxon>
        <taxon>Panicum sect. Panicum</taxon>
    </lineage>
</organism>
<dbReference type="Proteomes" id="UP000275267">
    <property type="component" value="Unassembled WGS sequence"/>
</dbReference>
<dbReference type="EMBL" id="PQIB02000013">
    <property type="protein sequence ID" value="RLM74318.1"/>
    <property type="molecule type" value="Genomic_DNA"/>
</dbReference>
<comment type="caution">
    <text evidence="1">The sequence shown here is derived from an EMBL/GenBank/DDBJ whole genome shotgun (WGS) entry which is preliminary data.</text>
</comment>
<accession>A0A3L6Q906</accession>
<reference evidence="2" key="1">
    <citation type="journal article" date="2019" name="Nat. Commun.">
        <title>The genome of broomcorn millet.</title>
        <authorList>
            <person name="Zou C."/>
            <person name="Miki D."/>
            <person name="Li D."/>
            <person name="Tang Q."/>
            <person name="Xiao L."/>
            <person name="Rajput S."/>
            <person name="Deng P."/>
            <person name="Jia W."/>
            <person name="Huang R."/>
            <person name="Zhang M."/>
            <person name="Sun Y."/>
            <person name="Hu J."/>
            <person name="Fu X."/>
            <person name="Schnable P.S."/>
            <person name="Li F."/>
            <person name="Zhang H."/>
            <person name="Feng B."/>
            <person name="Zhu X."/>
            <person name="Liu R."/>
            <person name="Schnable J.C."/>
            <person name="Zhu J.-K."/>
            <person name="Zhang H."/>
        </authorList>
    </citation>
    <scope>NUCLEOTIDE SEQUENCE [LARGE SCALE GENOMIC DNA]</scope>
</reference>